<keyword evidence="2" id="KW-1185">Reference proteome</keyword>
<evidence type="ECO:0000313" key="1">
    <source>
        <dbReference type="EMBL" id="KRU23574.1"/>
    </source>
</evidence>
<comment type="caution">
    <text evidence="1">The sequence shown here is derived from an EMBL/GenBank/DDBJ whole genome shotgun (WGS) entry which is preliminary data.</text>
</comment>
<dbReference type="EMBL" id="LNDJ01000007">
    <property type="protein sequence ID" value="KRU23574.1"/>
    <property type="molecule type" value="Genomic_DNA"/>
</dbReference>
<sequence length="96" mass="11089">MSSFNTVEKLLSEKNHAACLMQKKTEKKESTETILLEYGVKKDSGFFKLYTKYFLRFLNCRYGASEVVDPLPPQGFSAKMAHDYLNRPDYIGECFT</sequence>
<dbReference type="Proteomes" id="UP000051202">
    <property type="component" value="Unassembled WGS sequence"/>
</dbReference>
<protein>
    <submittedName>
        <fullName evidence="1">Uncharacterized protein</fullName>
    </submittedName>
</protein>
<organism evidence="1 2">
    <name type="scientific">Psychrobacter piscatorii</name>
    <dbReference type="NCBI Taxonomy" id="554343"/>
    <lineage>
        <taxon>Bacteria</taxon>
        <taxon>Pseudomonadati</taxon>
        <taxon>Pseudomonadota</taxon>
        <taxon>Gammaproteobacteria</taxon>
        <taxon>Moraxellales</taxon>
        <taxon>Moraxellaceae</taxon>
        <taxon>Psychrobacter</taxon>
    </lineage>
</organism>
<dbReference type="RefSeq" id="WP_058023645.1">
    <property type="nucleotide sequence ID" value="NZ_LNDJ01000007.1"/>
</dbReference>
<accession>A0A0T6DV49</accession>
<reference evidence="1 2" key="1">
    <citation type="submission" date="2015-11" db="EMBL/GenBank/DDBJ databases">
        <title>Permanent draft genome of Psychrobacter piscatorii LQ58.</title>
        <authorList>
            <person name="Zhou M."/>
            <person name="Dong B."/>
            <person name="Liu Q."/>
        </authorList>
    </citation>
    <scope>NUCLEOTIDE SEQUENCE [LARGE SCALE GENOMIC DNA]</scope>
    <source>
        <strain evidence="1 2">LQ58</strain>
    </source>
</reference>
<gene>
    <name evidence="1" type="ORF">AS194_13040</name>
</gene>
<evidence type="ECO:0000313" key="2">
    <source>
        <dbReference type="Proteomes" id="UP000051202"/>
    </source>
</evidence>
<dbReference type="AlphaFoldDB" id="A0A0T6DV49"/>
<name>A0A0T6DV49_9GAMM</name>
<proteinExistence type="predicted"/>